<accession>A0A9J6AXF6</accession>
<keyword evidence="2" id="KW-1185">Reference proteome</keyword>
<evidence type="ECO:0000313" key="2">
    <source>
        <dbReference type="Proteomes" id="UP000824120"/>
    </source>
</evidence>
<gene>
    <name evidence="1" type="ORF">H5410_000774</name>
</gene>
<dbReference type="EMBL" id="JACXVP010000001">
    <property type="protein sequence ID" value="KAG5629057.1"/>
    <property type="molecule type" value="Genomic_DNA"/>
</dbReference>
<dbReference type="Proteomes" id="UP000824120">
    <property type="component" value="Chromosome 1"/>
</dbReference>
<comment type="caution">
    <text evidence="1">The sequence shown here is derived from an EMBL/GenBank/DDBJ whole genome shotgun (WGS) entry which is preliminary data.</text>
</comment>
<proteinExistence type="predicted"/>
<dbReference type="OrthoDB" id="1752183at2759"/>
<protein>
    <submittedName>
        <fullName evidence="1">Uncharacterized protein</fullName>
    </submittedName>
</protein>
<sequence length="144" mass="16678">MEKWLKEFGITIPVQQEFNPIAGNTGWCDIIQLLESCHPKISYKIVRWSAPSHKWLKCNTDGASRETDSLAMVRILEGKWKTPWNVTINLTVFRRFQVKEEVSIEVNIHEFTVLVKLDQQHTNATIGRIRVVSYSVIRKNDLGL</sequence>
<dbReference type="AlphaFoldDB" id="A0A9J6AXF6"/>
<name>A0A9J6AXF6_SOLCO</name>
<reference evidence="1 2" key="1">
    <citation type="submission" date="2020-09" db="EMBL/GenBank/DDBJ databases">
        <title>De no assembly of potato wild relative species, Solanum commersonii.</title>
        <authorList>
            <person name="Cho K."/>
        </authorList>
    </citation>
    <scope>NUCLEOTIDE SEQUENCE [LARGE SCALE GENOMIC DNA]</scope>
    <source>
        <strain evidence="1">LZ3.2</strain>
        <tissue evidence="1">Leaf</tissue>
    </source>
</reference>
<evidence type="ECO:0000313" key="1">
    <source>
        <dbReference type="EMBL" id="KAG5629057.1"/>
    </source>
</evidence>
<organism evidence="1 2">
    <name type="scientific">Solanum commersonii</name>
    <name type="common">Commerson's wild potato</name>
    <name type="synonym">Commerson's nightshade</name>
    <dbReference type="NCBI Taxonomy" id="4109"/>
    <lineage>
        <taxon>Eukaryota</taxon>
        <taxon>Viridiplantae</taxon>
        <taxon>Streptophyta</taxon>
        <taxon>Embryophyta</taxon>
        <taxon>Tracheophyta</taxon>
        <taxon>Spermatophyta</taxon>
        <taxon>Magnoliopsida</taxon>
        <taxon>eudicotyledons</taxon>
        <taxon>Gunneridae</taxon>
        <taxon>Pentapetalae</taxon>
        <taxon>asterids</taxon>
        <taxon>lamiids</taxon>
        <taxon>Solanales</taxon>
        <taxon>Solanaceae</taxon>
        <taxon>Solanoideae</taxon>
        <taxon>Solaneae</taxon>
        <taxon>Solanum</taxon>
    </lineage>
</organism>